<comment type="caution">
    <text evidence="2">The sequence shown here is derived from an EMBL/GenBank/DDBJ whole genome shotgun (WGS) entry which is preliminary data.</text>
</comment>
<evidence type="ECO:0000313" key="2">
    <source>
        <dbReference type="EMBL" id="MFD1341524.1"/>
    </source>
</evidence>
<name>A0ABW3ZEK9_9RHOB</name>
<evidence type="ECO:0008006" key="4">
    <source>
        <dbReference type="Google" id="ProtNLM"/>
    </source>
</evidence>
<keyword evidence="1" id="KW-0472">Membrane</keyword>
<dbReference type="RefSeq" id="WP_386801579.1">
    <property type="nucleotide sequence ID" value="NZ_JBHTMU010000004.1"/>
</dbReference>
<keyword evidence="1" id="KW-0812">Transmembrane</keyword>
<gene>
    <name evidence="2" type="ORF">ACFQ4E_03750</name>
</gene>
<reference evidence="3" key="1">
    <citation type="journal article" date="2019" name="Int. J. Syst. Evol. Microbiol.">
        <title>The Global Catalogue of Microorganisms (GCM) 10K type strain sequencing project: providing services to taxonomists for standard genome sequencing and annotation.</title>
        <authorList>
            <consortium name="The Broad Institute Genomics Platform"/>
            <consortium name="The Broad Institute Genome Sequencing Center for Infectious Disease"/>
            <person name="Wu L."/>
            <person name="Ma J."/>
        </authorList>
    </citation>
    <scope>NUCLEOTIDE SEQUENCE [LARGE SCALE GENOMIC DNA]</scope>
    <source>
        <strain evidence="3">CCUG 62953</strain>
    </source>
</reference>
<proteinExistence type="predicted"/>
<sequence>MASFAIILGSLAGLCAGLIGWSLMGMGLATSFGLYIATSLAIGSVGIVATMRAPEPSPAAL</sequence>
<organism evidence="2 3">
    <name type="scientific">Litorisediminicola beolgyonensis</name>
    <dbReference type="NCBI Taxonomy" id="1173614"/>
    <lineage>
        <taxon>Bacteria</taxon>
        <taxon>Pseudomonadati</taxon>
        <taxon>Pseudomonadota</taxon>
        <taxon>Alphaproteobacteria</taxon>
        <taxon>Rhodobacterales</taxon>
        <taxon>Paracoccaceae</taxon>
        <taxon>Litorisediminicola</taxon>
    </lineage>
</organism>
<accession>A0ABW3ZEK9</accession>
<protein>
    <recommendedName>
        <fullName evidence="4">Major facilitator superfamily (MFS) profile domain-containing protein</fullName>
    </recommendedName>
</protein>
<dbReference type="EMBL" id="JBHTMU010000004">
    <property type="protein sequence ID" value="MFD1341524.1"/>
    <property type="molecule type" value="Genomic_DNA"/>
</dbReference>
<keyword evidence="3" id="KW-1185">Reference proteome</keyword>
<evidence type="ECO:0000313" key="3">
    <source>
        <dbReference type="Proteomes" id="UP001597135"/>
    </source>
</evidence>
<evidence type="ECO:0000256" key="1">
    <source>
        <dbReference type="SAM" id="Phobius"/>
    </source>
</evidence>
<feature type="transmembrane region" description="Helical" evidence="1">
    <location>
        <begin position="27"/>
        <end position="49"/>
    </location>
</feature>
<dbReference type="Proteomes" id="UP001597135">
    <property type="component" value="Unassembled WGS sequence"/>
</dbReference>
<keyword evidence="1" id="KW-1133">Transmembrane helix</keyword>